<gene>
    <name evidence="9" type="ORF">BST96_18970</name>
</gene>
<feature type="domain" description="Mce/MlaD" evidence="8">
    <location>
        <begin position="280"/>
        <end position="340"/>
    </location>
</feature>
<protein>
    <recommendedName>
        <fullName evidence="8">Mce/MlaD domain-containing protein</fullName>
    </recommendedName>
</protein>
<keyword evidence="6 7" id="KW-0472">Membrane</keyword>
<proteinExistence type="predicted"/>
<sequence length="765" mass="83500">MNADNLATVEEQPKASISAIWILPIIAAVIGGWLIYKAIIEAPINVTVYFESGDGIEVGKTQVRYEGMVVGKVVSVKVRPELVGIAAVIEMDQRTEPALLSNTEFWVVRPEVSLSGITGLSTVLSGNYITLRIGDGTPTRTFNALPKTPPKSMSEPGLHLTLKSRDLGSVVEGSPILYKKMTIGDVESYTLDEDGMGVSMSAFIEPEYAHLVRKSSRFYNASGVNVQGGLTGFNIRTESLAAIIKGGIVLTSLDKTSTEQRAINGDRFPLYDDYMAAEAGVIVNVLFPISDTIKKDITKVVYRGIVIGQVEAVDVTDDLQQMNVEIHMTPRISEYLNKHARFWQDNRELNLKNFSAVKQLLAGVSINLEVDGNGPDDTRNFTALRSKPILKRNAPGLHIQARVDSLKSIVRGSEILYRNVPVGAVIDYRFNEGGQSLLIDLHIEPQYQHLVNSSTRFWDASGVEISGGLEGLKIRTASLNSILAGGLAFYTPKPEAAAIADDQIFRVYDDYASAHVVGIPITLNFDHGEGLKRDTLIKYEGIEVGRVRSVQLNKALDGVVVKAVLDERAVQVATASTEFWTVKPEIGLAKTANLGTLLTGEYITFRLGAKSEPQYTFNASLSPPLAKKENTGLNIIIKSPTLGSAKEGMAVSYRGVRVGAVTGFRLADTADHVRIYVNIEKKFAPLIRSNTMFWNASGLDIGFKLFGGARIKTESLESVLAGGISFATPNNADMGAAAQERDEFLLYADRDDKWLQWAPEIELQE</sequence>
<dbReference type="RefSeq" id="WP_085760193.1">
    <property type="nucleotide sequence ID" value="NZ_CP019343.1"/>
</dbReference>
<feature type="domain" description="Mce/MlaD" evidence="8">
    <location>
        <begin position="44"/>
        <end position="132"/>
    </location>
</feature>
<dbReference type="Pfam" id="PF02470">
    <property type="entry name" value="MlaD"/>
    <property type="match status" value="6"/>
</dbReference>
<keyword evidence="2" id="KW-1003">Cell membrane</keyword>
<keyword evidence="5 7" id="KW-1133">Transmembrane helix</keyword>
<accession>A0A1X9NHW7</accession>
<dbReference type="InterPro" id="IPR051800">
    <property type="entry name" value="PqiA-PqiB_transport"/>
</dbReference>
<feature type="domain" description="Mce/MlaD" evidence="8">
    <location>
        <begin position="396"/>
        <end position="456"/>
    </location>
</feature>
<evidence type="ECO:0000256" key="5">
    <source>
        <dbReference type="ARBA" id="ARBA00022989"/>
    </source>
</evidence>
<keyword evidence="10" id="KW-1185">Reference proteome</keyword>
<evidence type="ECO:0000256" key="1">
    <source>
        <dbReference type="ARBA" id="ARBA00004533"/>
    </source>
</evidence>
<dbReference type="GO" id="GO:0005886">
    <property type="term" value="C:plasma membrane"/>
    <property type="evidence" value="ECO:0007669"/>
    <property type="project" value="UniProtKB-SubCell"/>
</dbReference>
<dbReference type="Proteomes" id="UP000193450">
    <property type="component" value="Chromosome"/>
</dbReference>
<feature type="domain" description="Mce/MlaD" evidence="8">
    <location>
        <begin position="157"/>
        <end position="217"/>
    </location>
</feature>
<feature type="domain" description="Mce/MlaD" evidence="8">
    <location>
        <begin position="518"/>
        <end position="605"/>
    </location>
</feature>
<dbReference type="OrthoDB" id="9806984at2"/>
<keyword evidence="3" id="KW-0997">Cell inner membrane</keyword>
<keyword evidence="4 7" id="KW-0812">Transmembrane</keyword>
<dbReference type="STRING" id="716816.BST96_18970"/>
<feature type="domain" description="Mce/MlaD" evidence="8">
    <location>
        <begin position="636"/>
        <end position="694"/>
    </location>
</feature>
<evidence type="ECO:0000313" key="9">
    <source>
        <dbReference type="EMBL" id="ARN75992.1"/>
    </source>
</evidence>
<evidence type="ECO:0000256" key="4">
    <source>
        <dbReference type="ARBA" id="ARBA00022692"/>
    </source>
</evidence>
<evidence type="ECO:0000259" key="8">
    <source>
        <dbReference type="Pfam" id="PF02470"/>
    </source>
</evidence>
<dbReference type="EMBL" id="CP019343">
    <property type="protein sequence ID" value="ARN75992.1"/>
    <property type="molecule type" value="Genomic_DNA"/>
</dbReference>
<organism evidence="9 10">
    <name type="scientific">Oceanicoccus sagamiensis</name>
    <dbReference type="NCBI Taxonomy" id="716816"/>
    <lineage>
        <taxon>Bacteria</taxon>
        <taxon>Pseudomonadati</taxon>
        <taxon>Pseudomonadota</taxon>
        <taxon>Gammaproteobacteria</taxon>
        <taxon>Cellvibrionales</taxon>
        <taxon>Spongiibacteraceae</taxon>
        <taxon>Oceanicoccus</taxon>
    </lineage>
</organism>
<reference evidence="9 10" key="1">
    <citation type="submission" date="2016-11" db="EMBL/GenBank/DDBJ databases">
        <title>Trade-off between light-utilization and light-protection in marine flavobacteria.</title>
        <authorList>
            <person name="Kumagai Y."/>
        </authorList>
    </citation>
    <scope>NUCLEOTIDE SEQUENCE [LARGE SCALE GENOMIC DNA]</scope>
    <source>
        <strain evidence="9 10">NBRC 107125</strain>
    </source>
</reference>
<dbReference type="InterPro" id="IPR003399">
    <property type="entry name" value="Mce/MlaD"/>
</dbReference>
<dbReference type="PANTHER" id="PTHR30462:SF0">
    <property type="entry name" value="INTERMEMBRANE TRANSPORT PROTEIN YEBT"/>
    <property type="match status" value="1"/>
</dbReference>
<name>A0A1X9NHW7_9GAMM</name>
<dbReference type="KEGG" id="osg:BST96_18970"/>
<evidence type="ECO:0000256" key="3">
    <source>
        <dbReference type="ARBA" id="ARBA00022519"/>
    </source>
</evidence>
<feature type="transmembrane region" description="Helical" evidence="7">
    <location>
        <begin position="15"/>
        <end position="36"/>
    </location>
</feature>
<evidence type="ECO:0000256" key="6">
    <source>
        <dbReference type="ARBA" id="ARBA00023136"/>
    </source>
</evidence>
<evidence type="ECO:0000256" key="7">
    <source>
        <dbReference type="SAM" id="Phobius"/>
    </source>
</evidence>
<comment type="subcellular location">
    <subcellularLocation>
        <location evidence="1">Cell inner membrane</location>
    </subcellularLocation>
</comment>
<dbReference type="AlphaFoldDB" id="A0A1X9NHW7"/>
<dbReference type="PANTHER" id="PTHR30462">
    <property type="entry name" value="INTERMEMBRANE TRANSPORT PROTEIN PQIB-RELATED"/>
    <property type="match status" value="1"/>
</dbReference>
<evidence type="ECO:0000256" key="2">
    <source>
        <dbReference type="ARBA" id="ARBA00022475"/>
    </source>
</evidence>
<evidence type="ECO:0000313" key="10">
    <source>
        <dbReference type="Proteomes" id="UP000193450"/>
    </source>
</evidence>